<evidence type="ECO:0000313" key="2">
    <source>
        <dbReference type="Proteomes" id="UP001165960"/>
    </source>
</evidence>
<proteinExistence type="predicted"/>
<protein>
    <submittedName>
        <fullName evidence="1">Uncharacterized protein</fullName>
    </submittedName>
</protein>
<name>A0ACC2TZB7_9FUNG</name>
<comment type="caution">
    <text evidence="1">The sequence shown here is derived from an EMBL/GenBank/DDBJ whole genome shotgun (WGS) entry which is preliminary data.</text>
</comment>
<dbReference type="Proteomes" id="UP001165960">
    <property type="component" value="Unassembled WGS sequence"/>
</dbReference>
<dbReference type="EMBL" id="QTSX02001601">
    <property type="protein sequence ID" value="KAJ9080109.1"/>
    <property type="molecule type" value="Genomic_DNA"/>
</dbReference>
<keyword evidence="2" id="KW-1185">Reference proteome</keyword>
<accession>A0ACC2TZB7</accession>
<reference evidence="1" key="1">
    <citation type="submission" date="2022-04" db="EMBL/GenBank/DDBJ databases">
        <title>Genome of the entomopathogenic fungus Entomophthora muscae.</title>
        <authorList>
            <person name="Elya C."/>
            <person name="Lovett B.R."/>
            <person name="Lee E."/>
            <person name="Macias A.M."/>
            <person name="Hajek A.E."/>
            <person name="De Bivort B.L."/>
            <person name="Kasson M.T."/>
            <person name="De Fine Licht H.H."/>
            <person name="Stajich J.E."/>
        </authorList>
    </citation>
    <scope>NUCLEOTIDE SEQUENCE</scope>
    <source>
        <strain evidence="1">Berkeley</strain>
    </source>
</reference>
<gene>
    <name evidence="1" type="ORF">DSO57_1028457</name>
</gene>
<evidence type="ECO:0000313" key="1">
    <source>
        <dbReference type="EMBL" id="KAJ9080109.1"/>
    </source>
</evidence>
<sequence>MKETINFAIAPVQVSGSKSPTETELRLISNQHHPAVNGADHPSLSATNRTADHRPDKSSPKDWAIIHTNG</sequence>
<organism evidence="1 2">
    <name type="scientific">Entomophthora muscae</name>
    <dbReference type="NCBI Taxonomy" id="34485"/>
    <lineage>
        <taxon>Eukaryota</taxon>
        <taxon>Fungi</taxon>
        <taxon>Fungi incertae sedis</taxon>
        <taxon>Zoopagomycota</taxon>
        <taxon>Entomophthoromycotina</taxon>
        <taxon>Entomophthoromycetes</taxon>
        <taxon>Entomophthorales</taxon>
        <taxon>Entomophthoraceae</taxon>
        <taxon>Entomophthora</taxon>
    </lineage>
</organism>